<dbReference type="SUPFAM" id="SSF63380">
    <property type="entry name" value="Riboflavin synthase domain-like"/>
    <property type="match status" value="1"/>
</dbReference>
<evidence type="ECO:0000256" key="7">
    <source>
        <dbReference type="ARBA" id="ARBA00023004"/>
    </source>
</evidence>
<dbReference type="InterPro" id="IPR001041">
    <property type="entry name" value="2Fe-2S_ferredoxin-type"/>
</dbReference>
<dbReference type="Gene3D" id="3.10.20.30">
    <property type="match status" value="1"/>
</dbReference>
<keyword evidence="5" id="KW-0274">FAD</keyword>
<dbReference type="PROSITE" id="PS51085">
    <property type="entry name" value="2FE2S_FER_2"/>
    <property type="match status" value="1"/>
</dbReference>
<organism evidence="12 13">
    <name type="scientific">Mucilaginibacter ginsenosidivorans</name>
    <dbReference type="NCBI Taxonomy" id="398053"/>
    <lineage>
        <taxon>Bacteria</taxon>
        <taxon>Pseudomonadati</taxon>
        <taxon>Bacteroidota</taxon>
        <taxon>Sphingobacteriia</taxon>
        <taxon>Sphingobacteriales</taxon>
        <taxon>Sphingobacteriaceae</taxon>
        <taxon>Mucilaginibacter</taxon>
    </lineage>
</organism>
<evidence type="ECO:0000259" key="10">
    <source>
        <dbReference type="PROSITE" id="PS51085"/>
    </source>
</evidence>
<dbReference type="Gene3D" id="3.40.50.80">
    <property type="entry name" value="Nucleotide-binding domain of ferredoxin-NADP reductase (FNR) module"/>
    <property type="match status" value="1"/>
</dbReference>
<evidence type="ECO:0000256" key="9">
    <source>
        <dbReference type="ARBA" id="ARBA00061434"/>
    </source>
</evidence>
<protein>
    <submittedName>
        <fullName evidence="12">Ferredoxin--NADP reductase</fullName>
    </submittedName>
</protein>
<dbReference type="InterPro" id="IPR017938">
    <property type="entry name" value="Riboflavin_synthase-like_b-brl"/>
</dbReference>
<keyword evidence="7" id="KW-0408">Iron</keyword>
<dbReference type="SUPFAM" id="SSF52343">
    <property type="entry name" value="Ferredoxin reductase-like, C-terminal NADP-linked domain"/>
    <property type="match status" value="1"/>
</dbReference>
<dbReference type="InterPro" id="IPR001433">
    <property type="entry name" value="OxRdtase_FAD/NAD-bd"/>
</dbReference>
<evidence type="ECO:0000313" key="12">
    <source>
        <dbReference type="EMBL" id="QEC61522.1"/>
    </source>
</evidence>
<dbReference type="CDD" id="cd06214">
    <property type="entry name" value="PA_degradation_oxidoreductase_like"/>
    <property type="match status" value="1"/>
</dbReference>
<keyword evidence="3" id="KW-0001">2Fe-2S</keyword>
<keyword evidence="4" id="KW-0479">Metal-binding</keyword>
<dbReference type="InterPro" id="IPR039261">
    <property type="entry name" value="FNR_nucleotide-bd"/>
</dbReference>
<evidence type="ECO:0000259" key="11">
    <source>
        <dbReference type="PROSITE" id="PS51384"/>
    </source>
</evidence>
<evidence type="ECO:0000256" key="4">
    <source>
        <dbReference type="ARBA" id="ARBA00022723"/>
    </source>
</evidence>
<keyword evidence="6" id="KW-0560">Oxidoreductase</keyword>
<comment type="similarity">
    <text evidence="9">In the N-terminal section; belongs to the FAD-binding oxidoreductase type 6 family.</text>
</comment>
<evidence type="ECO:0000256" key="1">
    <source>
        <dbReference type="ARBA" id="ARBA00001974"/>
    </source>
</evidence>
<dbReference type="Proteomes" id="UP000321479">
    <property type="component" value="Chromosome"/>
</dbReference>
<proteinExistence type="inferred from homology"/>
<dbReference type="GO" id="GO:0051537">
    <property type="term" value="F:2 iron, 2 sulfur cluster binding"/>
    <property type="evidence" value="ECO:0007669"/>
    <property type="project" value="UniProtKB-KW"/>
</dbReference>
<dbReference type="InterPro" id="IPR008333">
    <property type="entry name" value="Cbr1-like_FAD-bd_dom"/>
</dbReference>
<dbReference type="InterPro" id="IPR012675">
    <property type="entry name" value="Beta-grasp_dom_sf"/>
</dbReference>
<name>A0A5B8URJ9_9SPHI</name>
<dbReference type="PROSITE" id="PS51384">
    <property type="entry name" value="FAD_FR"/>
    <property type="match status" value="1"/>
</dbReference>
<evidence type="ECO:0000256" key="6">
    <source>
        <dbReference type="ARBA" id="ARBA00023002"/>
    </source>
</evidence>
<dbReference type="PRINTS" id="PR00406">
    <property type="entry name" value="CYTB5RDTASE"/>
</dbReference>
<dbReference type="CDD" id="cd00207">
    <property type="entry name" value="fer2"/>
    <property type="match status" value="1"/>
</dbReference>
<dbReference type="AlphaFoldDB" id="A0A5B8URJ9"/>
<dbReference type="SUPFAM" id="SSF54292">
    <property type="entry name" value="2Fe-2S ferredoxin-like"/>
    <property type="match status" value="1"/>
</dbReference>
<dbReference type="PROSITE" id="PS00197">
    <property type="entry name" value="2FE2S_FER_1"/>
    <property type="match status" value="1"/>
</dbReference>
<dbReference type="InterPro" id="IPR036010">
    <property type="entry name" value="2Fe-2S_ferredoxin-like_sf"/>
</dbReference>
<dbReference type="InterPro" id="IPR006058">
    <property type="entry name" value="2Fe2S_fd_BS"/>
</dbReference>
<feature type="domain" description="2Fe-2S ferredoxin-type" evidence="10">
    <location>
        <begin position="248"/>
        <end position="339"/>
    </location>
</feature>
<dbReference type="Pfam" id="PF00111">
    <property type="entry name" value="Fer2"/>
    <property type="match status" value="1"/>
</dbReference>
<sequence length="342" mass="38169">MLQLRIEAIKWELPDAATFFLKETSGKRVTYQAGQFLTLVFTHRDVEIRRSYSLSSSPEDTLLAITVKRQTNGEISRFMLTKLKVGNILNAVEPAGRFTVNDYRSEKDIFFFAGGSGITPVFSQIKHIMRHPGNSKLILVYSSATGSVLFKDELDHLAEDHPERLQIHYFISSKGKRLNNLLVEQLVKQNSYFNIDKAEFYICGPFTFMRMVRLTLLYTGIDPNSIRKENFVIETVPVAGNLVNYPPGNVKIHFKGEIHDIAVGENQSILQAALQNKLAIPYSCRVGACSACSAICKSGKVLMSANEVLTDEDIARGWVLTCTGHPVGDDVVIVYTGPPETC</sequence>
<dbReference type="OrthoDB" id="9789468at2"/>
<keyword evidence="2" id="KW-0285">Flavoprotein</keyword>
<dbReference type="InterPro" id="IPR017927">
    <property type="entry name" value="FAD-bd_FR_type"/>
</dbReference>
<comment type="cofactor">
    <cofactor evidence="1">
        <name>FAD</name>
        <dbReference type="ChEBI" id="CHEBI:57692"/>
    </cofactor>
</comment>
<reference evidence="12 13" key="1">
    <citation type="journal article" date="2017" name="Curr. Microbiol.">
        <title>Mucilaginibacter ginsenosidivorans sp. nov., Isolated from Soil of Ginseng Field.</title>
        <authorList>
            <person name="Kim M.M."/>
            <person name="Siddiqi M.Z."/>
            <person name="Im W.T."/>
        </authorList>
    </citation>
    <scope>NUCLEOTIDE SEQUENCE [LARGE SCALE GENOMIC DNA]</scope>
    <source>
        <strain evidence="12 13">Gsoil 3017</strain>
    </source>
</reference>
<dbReference type="KEGG" id="mgin:FRZ54_02620"/>
<dbReference type="RefSeq" id="WP_147030099.1">
    <property type="nucleotide sequence ID" value="NZ_CP042436.1"/>
</dbReference>
<keyword evidence="8" id="KW-0411">Iron-sulfur</keyword>
<accession>A0A5B8URJ9</accession>
<keyword evidence="13" id="KW-1185">Reference proteome</keyword>
<feature type="domain" description="FAD-binding FR-type" evidence="11">
    <location>
        <begin position="1"/>
        <end position="101"/>
    </location>
</feature>
<evidence type="ECO:0000256" key="3">
    <source>
        <dbReference type="ARBA" id="ARBA00022714"/>
    </source>
</evidence>
<evidence type="ECO:0000256" key="2">
    <source>
        <dbReference type="ARBA" id="ARBA00022630"/>
    </source>
</evidence>
<dbReference type="EMBL" id="CP042436">
    <property type="protein sequence ID" value="QEC61522.1"/>
    <property type="molecule type" value="Genomic_DNA"/>
</dbReference>
<evidence type="ECO:0000256" key="5">
    <source>
        <dbReference type="ARBA" id="ARBA00022827"/>
    </source>
</evidence>
<dbReference type="Pfam" id="PF00970">
    <property type="entry name" value="FAD_binding_6"/>
    <property type="match status" value="1"/>
</dbReference>
<dbReference type="Gene3D" id="2.40.30.10">
    <property type="entry name" value="Translation factors"/>
    <property type="match status" value="1"/>
</dbReference>
<gene>
    <name evidence="12" type="ORF">FRZ54_02620</name>
</gene>
<dbReference type="GO" id="GO:0016491">
    <property type="term" value="F:oxidoreductase activity"/>
    <property type="evidence" value="ECO:0007669"/>
    <property type="project" value="UniProtKB-KW"/>
</dbReference>
<dbReference type="GO" id="GO:0046872">
    <property type="term" value="F:metal ion binding"/>
    <property type="evidence" value="ECO:0007669"/>
    <property type="project" value="UniProtKB-KW"/>
</dbReference>
<dbReference type="PANTHER" id="PTHR47354">
    <property type="entry name" value="NADH OXIDOREDUCTASE HCR"/>
    <property type="match status" value="1"/>
</dbReference>
<evidence type="ECO:0000256" key="8">
    <source>
        <dbReference type="ARBA" id="ARBA00023014"/>
    </source>
</evidence>
<dbReference type="InterPro" id="IPR050415">
    <property type="entry name" value="MRET"/>
</dbReference>
<dbReference type="Pfam" id="PF00175">
    <property type="entry name" value="NAD_binding_1"/>
    <property type="match status" value="1"/>
</dbReference>
<evidence type="ECO:0000313" key="13">
    <source>
        <dbReference type="Proteomes" id="UP000321479"/>
    </source>
</evidence>
<dbReference type="PANTHER" id="PTHR47354:SF6">
    <property type="entry name" value="NADH OXIDOREDUCTASE HCR"/>
    <property type="match status" value="1"/>
</dbReference>